<reference evidence="1 2" key="1">
    <citation type="submission" date="2015-09" db="EMBL/GenBank/DDBJ databases">
        <title>Draft genome of the parasitic nematode Teladorsagia circumcincta isolate WARC Sus (inbred).</title>
        <authorList>
            <person name="Mitreva M."/>
        </authorList>
    </citation>
    <scope>NUCLEOTIDE SEQUENCE [LARGE SCALE GENOMIC DNA]</scope>
    <source>
        <strain evidence="1 2">S</strain>
    </source>
</reference>
<dbReference type="EMBL" id="KZ345225">
    <property type="protein sequence ID" value="PIO74767.1"/>
    <property type="molecule type" value="Genomic_DNA"/>
</dbReference>
<name>A0A2G9UX03_TELCI</name>
<evidence type="ECO:0000313" key="1">
    <source>
        <dbReference type="EMBL" id="PIO74767.1"/>
    </source>
</evidence>
<gene>
    <name evidence="1" type="ORF">TELCIR_03214</name>
</gene>
<organism evidence="1 2">
    <name type="scientific">Teladorsagia circumcincta</name>
    <name type="common">Brown stomach worm</name>
    <name type="synonym">Ostertagia circumcincta</name>
    <dbReference type="NCBI Taxonomy" id="45464"/>
    <lineage>
        <taxon>Eukaryota</taxon>
        <taxon>Metazoa</taxon>
        <taxon>Ecdysozoa</taxon>
        <taxon>Nematoda</taxon>
        <taxon>Chromadorea</taxon>
        <taxon>Rhabditida</taxon>
        <taxon>Rhabditina</taxon>
        <taxon>Rhabditomorpha</taxon>
        <taxon>Strongyloidea</taxon>
        <taxon>Trichostrongylidae</taxon>
        <taxon>Teladorsagia</taxon>
    </lineage>
</organism>
<keyword evidence="2" id="KW-1185">Reference proteome</keyword>
<dbReference type="AlphaFoldDB" id="A0A2G9UX03"/>
<evidence type="ECO:0000313" key="2">
    <source>
        <dbReference type="Proteomes" id="UP000230423"/>
    </source>
</evidence>
<proteinExistence type="predicted"/>
<dbReference type="Proteomes" id="UP000230423">
    <property type="component" value="Unassembled WGS sequence"/>
</dbReference>
<protein>
    <submittedName>
        <fullName evidence="1">Uncharacterized protein</fullName>
    </submittedName>
</protein>
<sequence length="81" mass="9033">MLVPAGKVVRGGALGMLKEAVVGRTRREAENQIIEKIIDLSSFDNEEDIVAGMAPEYITSEQFAQFLFILCHPYNSQPESY</sequence>
<accession>A0A2G9UX03</accession>
<dbReference type="OrthoDB" id="5804874at2759"/>